<dbReference type="CDD" id="cd01038">
    <property type="entry name" value="Endonuclease_DUF559"/>
    <property type="match status" value="1"/>
</dbReference>
<evidence type="ECO:0000313" key="3">
    <source>
        <dbReference type="Proteomes" id="UP000644147"/>
    </source>
</evidence>
<keyword evidence="3" id="KW-1185">Reference proteome</keyword>
<comment type="caution">
    <text evidence="2">The sequence shown here is derived from an EMBL/GenBank/DDBJ whole genome shotgun (WGS) entry which is preliminary data.</text>
</comment>
<organism evidence="2 3">
    <name type="scientific">Adhaeribacter terrigena</name>
    <dbReference type="NCBI Taxonomy" id="2793070"/>
    <lineage>
        <taxon>Bacteria</taxon>
        <taxon>Pseudomonadati</taxon>
        <taxon>Bacteroidota</taxon>
        <taxon>Cytophagia</taxon>
        <taxon>Cytophagales</taxon>
        <taxon>Hymenobacteraceae</taxon>
        <taxon>Adhaeribacter</taxon>
    </lineage>
</organism>
<dbReference type="Pfam" id="PF04480">
    <property type="entry name" value="DUF559"/>
    <property type="match status" value="1"/>
</dbReference>
<reference evidence="2 3" key="1">
    <citation type="submission" date="2020-12" db="EMBL/GenBank/DDBJ databases">
        <title>Bacterial novel species Adhaeribacter sp. BT258 isolated from soil.</title>
        <authorList>
            <person name="Jung H.-Y."/>
        </authorList>
    </citation>
    <scope>NUCLEOTIDE SEQUENCE [LARGE SCALE GENOMIC DNA]</scope>
    <source>
        <strain evidence="2 3">BT258</strain>
    </source>
</reference>
<dbReference type="Gene3D" id="3.40.960.10">
    <property type="entry name" value="VSR Endonuclease"/>
    <property type="match status" value="1"/>
</dbReference>
<proteinExistence type="predicted"/>
<dbReference type="EMBL" id="JAEHFX010000002">
    <property type="protein sequence ID" value="MBK0402617.1"/>
    <property type="molecule type" value="Genomic_DNA"/>
</dbReference>
<keyword evidence="2" id="KW-0540">Nuclease</keyword>
<dbReference type="Proteomes" id="UP000644147">
    <property type="component" value="Unassembled WGS sequence"/>
</dbReference>
<keyword evidence="2" id="KW-0378">Hydrolase</keyword>
<dbReference type="InterPro" id="IPR011335">
    <property type="entry name" value="Restrct_endonuc-II-like"/>
</dbReference>
<keyword evidence="2" id="KW-0255">Endonuclease</keyword>
<dbReference type="SUPFAM" id="SSF52980">
    <property type="entry name" value="Restriction endonuclease-like"/>
    <property type="match status" value="1"/>
</dbReference>
<dbReference type="RefSeq" id="WP_200505359.1">
    <property type="nucleotide sequence ID" value="NZ_JAEHFX010000002.1"/>
</dbReference>
<dbReference type="PANTHER" id="PTHR38590">
    <property type="entry name" value="BLL0828 PROTEIN"/>
    <property type="match status" value="1"/>
</dbReference>
<sequence length="139" mass="15912">MSKDLHKGAKARQFLFAKENRKKATQAEDFLWQHLRGRKLMGFKFRRQHPICNFIADFYCHEVGLAIELDGEIHNDKEAQDFDAGRSAELQNLGIKVLRFKNEEVLKNVVEVLEEVGKHLIPGPSPQGEGSLNEKDTII</sequence>
<evidence type="ECO:0000259" key="1">
    <source>
        <dbReference type="Pfam" id="PF04480"/>
    </source>
</evidence>
<feature type="domain" description="DUF559" evidence="1">
    <location>
        <begin position="15"/>
        <end position="119"/>
    </location>
</feature>
<evidence type="ECO:0000313" key="2">
    <source>
        <dbReference type="EMBL" id="MBK0402617.1"/>
    </source>
</evidence>
<accession>A0ABS1BZP9</accession>
<dbReference type="InterPro" id="IPR007569">
    <property type="entry name" value="DUF559"/>
</dbReference>
<dbReference type="GO" id="GO:0004519">
    <property type="term" value="F:endonuclease activity"/>
    <property type="evidence" value="ECO:0007669"/>
    <property type="project" value="UniProtKB-KW"/>
</dbReference>
<name>A0ABS1BZP9_9BACT</name>
<gene>
    <name evidence="2" type="ORF">I5M27_06445</name>
</gene>
<protein>
    <submittedName>
        <fullName evidence="2">Endonuclease domain-containing protein</fullName>
    </submittedName>
</protein>
<dbReference type="PANTHER" id="PTHR38590:SF1">
    <property type="entry name" value="BLL0828 PROTEIN"/>
    <property type="match status" value="1"/>
</dbReference>
<dbReference type="InterPro" id="IPR047216">
    <property type="entry name" value="Endonuclease_DUF559_bact"/>
</dbReference>